<dbReference type="PANTHER" id="PTHR44094">
    <property type="entry name" value="DNAJ HEAT SHOCK N-TERMINAL DOMAIN-CONTAINING PROTEIN"/>
    <property type="match status" value="1"/>
</dbReference>
<feature type="compositionally biased region" description="Low complexity" evidence="1">
    <location>
        <begin position="425"/>
        <end position="437"/>
    </location>
</feature>
<evidence type="ECO:0000313" key="4">
    <source>
        <dbReference type="Proteomes" id="UP000316726"/>
    </source>
</evidence>
<dbReference type="Gene3D" id="1.10.287.110">
    <property type="entry name" value="DnaJ domain"/>
    <property type="match status" value="1"/>
</dbReference>
<dbReference type="Proteomes" id="UP000316726">
    <property type="component" value="Chromosome 7"/>
</dbReference>
<dbReference type="InterPro" id="IPR018253">
    <property type="entry name" value="DnaJ_domain_CS"/>
</dbReference>
<dbReference type="InterPro" id="IPR026894">
    <property type="entry name" value="DnaJ_X"/>
</dbReference>
<reference evidence="3 4" key="1">
    <citation type="submission" date="2018-07" db="EMBL/GenBank/DDBJ databases">
        <title>The complete nuclear genome of the prasinophyte Chloropicon primus (CCMP1205).</title>
        <authorList>
            <person name="Pombert J.-F."/>
            <person name="Otis C."/>
            <person name="Turmel M."/>
            <person name="Lemieux C."/>
        </authorList>
    </citation>
    <scope>NUCLEOTIDE SEQUENCE [LARGE SCALE GENOMIC DNA]</scope>
    <source>
        <strain evidence="3 4">CCMP1205</strain>
    </source>
</reference>
<name>A0A5B8MRY3_9CHLO</name>
<dbReference type="STRING" id="1764295.A0A5B8MRY3"/>
<organism evidence="3 4">
    <name type="scientific">Chloropicon primus</name>
    <dbReference type="NCBI Taxonomy" id="1764295"/>
    <lineage>
        <taxon>Eukaryota</taxon>
        <taxon>Viridiplantae</taxon>
        <taxon>Chlorophyta</taxon>
        <taxon>Chloropicophyceae</taxon>
        <taxon>Chloropicales</taxon>
        <taxon>Chloropicaceae</taxon>
        <taxon>Chloropicon</taxon>
    </lineage>
</organism>
<dbReference type="InterPro" id="IPR001623">
    <property type="entry name" value="DnaJ_domain"/>
</dbReference>
<sequence>MVGQQGSLPRSSKWLQEDGLEGANNLFSLKKPRDVRAGCASGLKSLLKGVLGGAFSLLCLPLYGAVTESNALEQEIDEEEARKNKSARASCRPGGTCVGCFKGLGLGVLGFVVLPLSGACVCCIQVTRGCVNTPNAAWQYSKGKVWDPEKRKWVEKGSGNALVVASPRPPYDERTRLRAAGPQDVYLATALEEGEEADYYKVLGVSRDATEGEIKKAYYLLARKYHPDKNKENEDAHARFQLLGEAYQVLSDHEMRAKYDKHGKDSLDVNFMDYACVFTILFGAEDFEPLIGELILATATSRGGEMDQSEMKEIQSARVAKLVASLKDLLSPWVHGEKESFMKKMHLYGKELSTCSFGEQLLRVIANVYKIQATKALGGLTGLGAGMKMQKQKLKSRMKVAGAAMKVMQAHFEIQKMNEKDKKLALGSSSSAEASSSKGGGDGSDKKKAKMEEMALPLVLEAMWAANVVDIEDTVAQACKGVFKEKVDRKERALALKKLGEIFESSATPKPSQGLSKAQDANQKLQDALFKFQQKKMKDEDSEGGDVNSVD</sequence>
<dbReference type="SMART" id="SM00271">
    <property type="entry name" value="DnaJ"/>
    <property type="match status" value="1"/>
</dbReference>
<gene>
    <name evidence="3" type="ORF">A3770_07p46880</name>
</gene>
<dbReference type="OrthoDB" id="10250354at2759"/>
<dbReference type="PANTHER" id="PTHR44094:SF8">
    <property type="entry name" value="DNAJ HEAT SHOCK N-TERMINAL DOMAIN-CONTAINING PROTEIN-RELATED"/>
    <property type="match status" value="1"/>
</dbReference>
<dbReference type="InterPro" id="IPR036869">
    <property type="entry name" value="J_dom_sf"/>
</dbReference>
<proteinExistence type="predicted"/>
<accession>A0A5B8MRY3</accession>
<evidence type="ECO:0000313" key="3">
    <source>
        <dbReference type="EMBL" id="QDZ22170.1"/>
    </source>
</evidence>
<dbReference type="PROSITE" id="PS00636">
    <property type="entry name" value="DNAJ_1"/>
    <property type="match status" value="1"/>
</dbReference>
<dbReference type="EMBL" id="CP031040">
    <property type="protein sequence ID" value="QDZ22170.1"/>
    <property type="molecule type" value="Genomic_DNA"/>
</dbReference>
<dbReference type="InterPro" id="IPR052423">
    <property type="entry name" value="EMIR"/>
</dbReference>
<dbReference type="PROSITE" id="PS50076">
    <property type="entry name" value="DNAJ_2"/>
    <property type="match status" value="1"/>
</dbReference>
<dbReference type="SUPFAM" id="SSF46565">
    <property type="entry name" value="Chaperone J-domain"/>
    <property type="match status" value="1"/>
</dbReference>
<dbReference type="Pfam" id="PF14308">
    <property type="entry name" value="DnaJ-X"/>
    <property type="match status" value="1"/>
</dbReference>
<protein>
    <submittedName>
        <fullName evidence="3">DnaJ-like protein</fullName>
    </submittedName>
</protein>
<feature type="region of interest" description="Disordered" evidence="1">
    <location>
        <begin position="532"/>
        <end position="551"/>
    </location>
</feature>
<feature type="region of interest" description="Disordered" evidence="1">
    <location>
        <begin position="423"/>
        <end position="448"/>
    </location>
</feature>
<dbReference type="CDD" id="cd06257">
    <property type="entry name" value="DnaJ"/>
    <property type="match status" value="1"/>
</dbReference>
<evidence type="ECO:0000256" key="1">
    <source>
        <dbReference type="SAM" id="MobiDB-lite"/>
    </source>
</evidence>
<evidence type="ECO:0000259" key="2">
    <source>
        <dbReference type="PROSITE" id="PS50076"/>
    </source>
</evidence>
<dbReference type="AlphaFoldDB" id="A0A5B8MRY3"/>
<keyword evidence="4" id="KW-1185">Reference proteome</keyword>
<feature type="domain" description="J" evidence="2">
    <location>
        <begin position="198"/>
        <end position="263"/>
    </location>
</feature>
<dbReference type="Pfam" id="PF00226">
    <property type="entry name" value="DnaJ"/>
    <property type="match status" value="1"/>
</dbReference>
<dbReference type="PRINTS" id="PR00625">
    <property type="entry name" value="JDOMAIN"/>
</dbReference>